<organism evidence="1 2">
    <name type="scientific">Smittium simulii</name>
    <dbReference type="NCBI Taxonomy" id="133385"/>
    <lineage>
        <taxon>Eukaryota</taxon>
        <taxon>Fungi</taxon>
        <taxon>Fungi incertae sedis</taxon>
        <taxon>Zoopagomycota</taxon>
        <taxon>Kickxellomycotina</taxon>
        <taxon>Harpellomycetes</taxon>
        <taxon>Harpellales</taxon>
        <taxon>Legeriomycetaceae</taxon>
        <taxon>Smittium</taxon>
    </lineage>
</organism>
<dbReference type="Proteomes" id="UP000245383">
    <property type="component" value="Unassembled WGS sequence"/>
</dbReference>
<gene>
    <name evidence="1" type="ORF">BB561_000519</name>
</gene>
<dbReference type="EMBL" id="MBFR01000011">
    <property type="protein sequence ID" value="PVU97507.1"/>
    <property type="molecule type" value="Genomic_DNA"/>
</dbReference>
<keyword evidence="2" id="KW-1185">Reference proteome</keyword>
<accession>A0A2T9YYX2</accession>
<dbReference type="AlphaFoldDB" id="A0A2T9YYX2"/>
<protein>
    <submittedName>
        <fullName evidence="1">Uncharacterized protein</fullName>
    </submittedName>
</protein>
<reference evidence="1 2" key="1">
    <citation type="journal article" date="2018" name="MBio">
        <title>Comparative Genomics Reveals the Core Gene Toolbox for the Fungus-Insect Symbiosis.</title>
        <authorList>
            <person name="Wang Y."/>
            <person name="Stata M."/>
            <person name="Wang W."/>
            <person name="Stajich J.E."/>
            <person name="White M.M."/>
            <person name="Moncalvo J.M."/>
        </authorList>
    </citation>
    <scope>NUCLEOTIDE SEQUENCE [LARGE SCALE GENOMIC DNA]</scope>
    <source>
        <strain evidence="1 2">SWE-8-4</strain>
    </source>
</reference>
<evidence type="ECO:0000313" key="2">
    <source>
        <dbReference type="Proteomes" id="UP000245383"/>
    </source>
</evidence>
<evidence type="ECO:0000313" key="1">
    <source>
        <dbReference type="EMBL" id="PVU97507.1"/>
    </source>
</evidence>
<comment type="caution">
    <text evidence="1">The sequence shown here is derived from an EMBL/GenBank/DDBJ whole genome shotgun (WGS) entry which is preliminary data.</text>
</comment>
<sequence length="108" mass="12476">MTCQTSGKNDLALKLSKCVLHPRFLQTLPIFDCIKLFSKSLVSLNASIFPKWSQEMEYLIKNRCTKQQSIQLLKELQQICLDRIDVTMKIPVNLWLTEMFGIANKSLL</sequence>
<proteinExistence type="predicted"/>
<name>A0A2T9YYX2_9FUNG</name>